<dbReference type="EMBL" id="JH712066">
    <property type="protein sequence ID" value="EFO20417.1"/>
    <property type="molecule type" value="Genomic_DNA"/>
</dbReference>
<name>A0A1S0TUB3_LOALO</name>
<dbReference type="GeneID" id="9945498"/>
<reference evidence="1" key="1">
    <citation type="submission" date="2012-04" db="EMBL/GenBank/DDBJ databases">
        <title>The Genome Sequence of Loa loa.</title>
        <authorList>
            <consortium name="The Broad Institute Genome Sequencing Platform"/>
            <consortium name="Broad Institute Genome Sequencing Center for Infectious Disease"/>
            <person name="Nutman T.B."/>
            <person name="Fink D.L."/>
            <person name="Russ C."/>
            <person name="Young S."/>
            <person name="Zeng Q."/>
            <person name="Gargeya S."/>
            <person name="Alvarado L."/>
            <person name="Berlin A."/>
            <person name="Chapman S.B."/>
            <person name="Chen Z."/>
            <person name="Freedman E."/>
            <person name="Gellesch M."/>
            <person name="Goldberg J."/>
            <person name="Griggs A."/>
            <person name="Gujja S."/>
            <person name="Heilman E.R."/>
            <person name="Heiman D."/>
            <person name="Howarth C."/>
            <person name="Mehta T."/>
            <person name="Neiman D."/>
            <person name="Pearson M."/>
            <person name="Roberts A."/>
            <person name="Saif S."/>
            <person name="Shea T."/>
            <person name="Shenoy N."/>
            <person name="Sisk P."/>
            <person name="Stolte C."/>
            <person name="Sykes S."/>
            <person name="White J."/>
            <person name="Yandava C."/>
            <person name="Haas B."/>
            <person name="Henn M.R."/>
            <person name="Nusbaum C."/>
            <person name="Birren B."/>
        </authorList>
    </citation>
    <scope>NUCLEOTIDE SEQUENCE [LARGE SCALE GENOMIC DNA]</scope>
</reference>
<organism evidence="1">
    <name type="scientific">Loa loa</name>
    <name type="common">Eye worm</name>
    <name type="synonym">Filaria loa</name>
    <dbReference type="NCBI Taxonomy" id="7209"/>
    <lineage>
        <taxon>Eukaryota</taxon>
        <taxon>Metazoa</taxon>
        <taxon>Ecdysozoa</taxon>
        <taxon>Nematoda</taxon>
        <taxon>Chromadorea</taxon>
        <taxon>Rhabditida</taxon>
        <taxon>Spirurina</taxon>
        <taxon>Spiruromorpha</taxon>
        <taxon>Filarioidea</taxon>
        <taxon>Onchocercidae</taxon>
        <taxon>Loa</taxon>
    </lineage>
</organism>
<accession>A0A1S0TUB3</accession>
<gene>
    <name evidence="1" type="ORF">LOAG_08073</name>
</gene>
<sequence length="136" mass="15323">MNDNGTPLTTLKIRHSSLEKVHGLQIGGTLRTLPIVVKTMKVTESKSEKENQQCILQNKFGMTGKKVRYNRIGQVLLVNMFLGTTVEVFYTAFKSQIFLFQYSGAGRKLTNINKTIGCKKKAKIKQTTSIIQRLSK</sequence>
<protein>
    <submittedName>
        <fullName evidence="1">Uncharacterized protein</fullName>
    </submittedName>
</protein>
<dbReference type="CTD" id="9945498"/>
<evidence type="ECO:0000313" key="1">
    <source>
        <dbReference type="EMBL" id="EFO20417.1"/>
    </source>
</evidence>
<dbReference type="InParanoid" id="A0A1S0TUB3"/>
<dbReference type="RefSeq" id="XP_003143653.1">
    <property type="nucleotide sequence ID" value="XM_003143605.1"/>
</dbReference>
<dbReference type="AlphaFoldDB" id="A0A1S0TUB3"/>
<proteinExistence type="predicted"/>
<dbReference type="KEGG" id="loa:LOAG_08073"/>